<evidence type="ECO:0000259" key="2">
    <source>
        <dbReference type="Pfam" id="PF01789"/>
    </source>
</evidence>
<proteinExistence type="predicted"/>
<dbReference type="InterPro" id="IPR002683">
    <property type="entry name" value="PsbP_C"/>
</dbReference>
<dbReference type="Gene3D" id="3.40.1000.10">
    <property type="entry name" value="Mog1/PsbP, alpha/beta/alpha sandwich"/>
    <property type="match status" value="1"/>
</dbReference>
<dbReference type="GO" id="GO:0019898">
    <property type="term" value="C:extrinsic component of membrane"/>
    <property type="evidence" value="ECO:0007669"/>
    <property type="project" value="InterPro"/>
</dbReference>
<feature type="domain" description="PsbP C-terminal" evidence="2">
    <location>
        <begin position="58"/>
        <end position="204"/>
    </location>
</feature>
<dbReference type="SUPFAM" id="SSF55724">
    <property type="entry name" value="Mog1p/PsbP-like"/>
    <property type="match status" value="1"/>
</dbReference>
<reference evidence="3 4" key="1">
    <citation type="journal article" date="2024" name="Nat. Commun.">
        <title>Phylogenomics reveals the evolutionary origins of lichenization in chlorophyte algae.</title>
        <authorList>
            <person name="Puginier C."/>
            <person name="Libourel C."/>
            <person name="Otte J."/>
            <person name="Skaloud P."/>
            <person name="Haon M."/>
            <person name="Grisel S."/>
            <person name="Petersen M."/>
            <person name="Berrin J.G."/>
            <person name="Delaux P.M."/>
            <person name="Dal Grande F."/>
            <person name="Keller J."/>
        </authorList>
    </citation>
    <scope>NUCLEOTIDE SEQUENCE [LARGE SCALE GENOMIC DNA]</scope>
    <source>
        <strain evidence="3 4">SAG 245.80</strain>
    </source>
</reference>
<sequence length="206" mass="22050">MHTAERRGVLLGLSAAALAALQLPAWAADEESGATQVFYGLAAPPTSYGGYGGNAKEAAKYTFEYPVGWKIDTIGKNEKGMQGIDSRVRNPRNKGQAAYVVTFGRAGEDNKKFKLGDVEQTLAGFAGADYDLQDALTESADKHSSTREVDGQQFYDYDVLGPSISYLASVTLKGGKVFALFVKSPTKTFAADEAKLRSLVASFKTV</sequence>
<feature type="signal peptide" evidence="1">
    <location>
        <begin position="1"/>
        <end position="27"/>
    </location>
</feature>
<evidence type="ECO:0000313" key="3">
    <source>
        <dbReference type="EMBL" id="KAK9842560.1"/>
    </source>
</evidence>
<feature type="chain" id="PRO_5043508844" description="PsbP C-terminal domain-containing protein" evidence="1">
    <location>
        <begin position="28"/>
        <end position="206"/>
    </location>
</feature>
<dbReference type="AlphaFoldDB" id="A0AAW1S8W4"/>
<comment type="caution">
    <text evidence="3">The sequence shown here is derived from an EMBL/GenBank/DDBJ whole genome shotgun (WGS) entry which is preliminary data.</text>
</comment>
<evidence type="ECO:0000256" key="1">
    <source>
        <dbReference type="SAM" id="SignalP"/>
    </source>
</evidence>
<name>A0AAW1S8W4_9CHLO</name>
<keyword evidence="4" id="KW-1185">Reference proteome</keyword>
<dbReference type="GO" id="GO:0005509">
    <property type="term" value="F:calcium ion binding"/>
    <property type="evidence" value="ECO:0007669"/>
    <property type="project" value="InterPro"/>
</dbReference>
<dbReference type="EMBL" id="JALJOU010000007">
    <property type="protein sequence ID" value="KAK9842560.1"/>
    <property type="molecule type" value="Genomic_DNA"/>
</dbReference>
<keyword evidence="1" id="KW-0732">Signal</keyword>
<dbReference type="InterPro" id="IPR016123">
    <property type="entry name" value="Mog1/PsbP_a/b/a-sand"/>
</dbReference>
<organism evidence="3 4">
    <name type="scientific">Elliptochloris bilobata</name>
    <dbReference type="NCBI Taxonomy" id="381761"/>
    <lineage>
        <taxon>Eukaryota</taxon>
        <taxon>Viridiplantae</taxon>
        <taxon>Chlorophyta</taxon>
        <taxon>core chlorophytes</taxon>
        <taxon>Trebouxiophyceae</taxon>
        <taxon>Trebouxiophyceae incertae sedis</taxon>
        <taxon>Elliptochloris clade</taxon>
        <taxon>Elliptochloris</taxon>
    </lineage>
</organism>
<dbReference type="GO" id="GO:0015979">
    <property type="term" value="P:photosynthesis"/>
    <property type="evidence" value="ECO:0007669"/>
    <property type="project" value="InterPro"/>
</dbReference>
<dbReference type="PANTHER" id="PTHR31407">
    <property type="match status" value="1"/>
</dbReference>
<dbReference type="PANTHER" id="PTHR31407:SF16">
    <property type="entry name" value="PSBP DOMAIN-CONTAINING PROTEIN 7, CHLOROPLASTIC"/>
    <property type="match status" value="1"/>
</dbReference>
<dbReference type="Pfam" id="PF01789">
    <property type="entry name" value="PsbP"/>
    <property type="match status" value="1"/>
</dbReference>
<dbReference type="Proteomes" id="UP001445335">
    <property type="component" value="Unassembled WGS sequence"/>
</dbReference>
<evidence type="ECO:0000313" key="4">
    <source>
        <dbReference type="Proteomes" id="UP001445335"/>
    </source>
</evidence>
<accession>A0AAW1S8W4</accession>
<gene>
    <name evidence="3" type="ORF">WJX81_006106</name>
</gene>
<dbReference type="GO" id="GO:0009654">
    <property type="term" value="C:photosystem II oxygen evolving complex"/>
    <property type="evidence" value="ECO:0007669"/>
    <property type="project" value="InterPro"/>
</dbReference>
<protein>
    <recommendedName>
        <fullName evidence="2">PsbP C-terminal domain-containing protein</fullName>
    </recommendedName>
</protein>